<protein>
    <recommendedName>
        <fullName evidence="2">CCHC-type domain-containing protein</fullName>
    </recommendedName>
</protein>
<reference evidence="3" key="2">
    <citation type="submission" date="2022-10" db="EMBL/GenBank/DDBJ databases">
        <authorList>
            <consortium name="ENA_rothamsted_submissions"/>
            <consortium name="culmorum"/>
            <person name="King R."/>
        </authorList>
    </citation>
    <scope>NUCLEOTIDE SEQUENCE</scope>
</reference>
<dbReference type="AlphaFoldDB" id="A0A9N9SGI9"/>
<name>A0A9N9SGI9_PHACE</name>
<keyword evidence="1" id="KW-0863">Zinc-finger</keyword>
<accession>A0A9N9SGI9</accession>
<gene>
    <name evidence="3" type="ORF">PHAECO_LOCUS6711</name>
</gene>
<dbReference type="PROSITE" id="PS50158">
    <property type="entry name" value="ZF_CCHC"/>
    <property type="match status" value="1"/>
</dbReference>
<evidence type="ECO:0000259" key="2">
    <source>
        <dbReference type="PROSITE" id="PS50158"/>
    </source>
</evidence>
<feature type="domain" description="CCHC-type" evidence="2">
    <location>
        <begin position="96"/>
        <end position="112"/>
    </location>
</feature>
<keyword evidence="4" id="KW-1185">Reference proteome</keyword>
<keyword evidence="1" id="KW-0479">Metal-binding</keyword>
<dbReference type="GO" id="GO:0003676">
    <property type="term" value="F:nucleic acid binding"/>
    <property type="evidence" value="ECO:0007669"/>
    <property type="project" value="InterPro"/>
</dbReference>
<evidence type="ECO:0000256" key="1">
    <source>
        <dbReference type="PROSITE-ProRule" id="PRU00047"/>
    </source>
</evidence>
<sequence>MATEIEKRVDKTVLVIRDKGVTTTKEQIEKAIEDSIQNHKEGNDTKVHTLNENRKGGNLVATVSMNKHCAVKLLQRKKMRIEWATCRVHELLVPERCSRCWKYGHTTRDCKETREDMTGIFLRCGEKGHYVKQCENAAKCHDCKIEGHIAGRMKCEIYRQEWVDRMGVPHEHVP</sequence>
<dbReference type="GO" id="GO:0008270">
    <property type="term" value="F:zinc ion binding"/>
    <property type="evidence" value="ECO:0007669"/>
    <property type="project" value="UniProtKB-KW"/>
</dbReference>
<dbReference type="SUPFAM" id="SSF57756">
    <property type="entry name" value="Retrovirus zinc finger-like domains"/>
    <property type="match status" value="1"/>
</dbReference>
<dbReference type="Proteomes" id="UP001153737">
    <property type="component" value="Chromosome 2"/>
</dbReference>
<keyword evidence="1" id="KW-0862">Zinc</keyword>
<dbReference type="InterPro" id="IPR001878">
    <property type="entry name" value="Znf_CCHC"/>
</dbReference>
<reference evidence="3" key="1">
    <citation type="submission" date="2022-01" db="EMBL/GenBank/DDBJ databases">
        <authorList>
            <person name="King R."/>
        </authorList>
    </citation>
    <scope>NUCLEOTIDE SEQUENCE</scope>
</reference>
<evidence type="ECO:0000313" key="3">
    <source>
        <dbReference type="EMBL" id="CAG9818866.1"/>
    </source>
</evidence>
<evidence type="ECO:0000313" key="4">
    <source>
        <dbReference type="Proteomes" id="UP001153737"/>
    </source>
</evidence>
<dbReference type="OrthoDB" id="6782564at2759"/>
<proteinExistence type="predicted"/>
<dbReference type="EMBL" id="OU896708">
    <property type="protein sequence ID" value="CAG9818866.1"/>
    <property type="molecule type" value="Genomic_DNA"/>
</dbReference>
<organism evidence="3 4">
    <name type="scientific">Phaedon cochleariae</name>
    <name type="common">Mustard beetle</name>
    <dbReference type="NCBI Taxonomy" id="80249"/>
    <lineage>
        <taxon>Eukaryota</taxon>
        <taxon>Metazoa</taxon>
        <taxon>Ecdysozoa</taxon>
        <taxon>Arthropoda</taxon>
        <taxon>Hexapoda</taxon>
        <taxon>Insecta</taxon>
        <taxon>Pterygota</taxon>
        <taxon>Neoptera</taxon>
        <taxon>Endopterygota</taxon>
        <taxon>Coleoptera</taxon>
        <taxon>Polyphaga</taxon>
        <taxon>Cucujiformia</taxon>
        <taxon>Chrysomeloidea</taxon>
        <taxon>Chrysomelidae</taxon>
        <taxon>Chrysomelinae</taxon>
        <taxon>Chrysomelini</taxon>
        <taxon>Phaedon</taxon>
    </lineage>
</organism>
<dbReference type="Gene3D" id="4.10.60.10">
    <property type="entry name" value="Zinc finger, CCHC-type"/>
    <property type="match status" value="1"/>
</dbReference>
<dbReference type="SMART" id="SM00343">
    <property type="entry name" value="ZnF_C2HC"/>
    <property type="match status" value="2"/>
</dbReference>
<dbReference type="InterPro" id="IPR036875">
    <property type="entry name" value="Znf_CCHC_sf"/>
</dbReference>